<feature type="transmembrane region" description="Helical" evidence="7">
    <location>
        <begin position="367"/>
        <end position="390"/>
    </location>
</feature>
<dbReference type="PANTHER" id="PTHR30489">
    <property type="entry name" value="LIPOPROTEIN-RELEASING SYSTEM TRANSMEMBRANE PROTEIN LOLE"/>
    <property type="match status" value="1"/>
</dbReference>
<feature type="transmembrane region" description="Helical" evidence="7">
    <location>
        <begin position="301"/>
        <end position="318"/>
    </location>
</feature>
<name>A0ABR4YJM0_9BACT</name>
<evidence type="ECO:0000259" key="8">
    <source>
        <dbReference type="Pfam" id="PF02687"/>
    </source>
</evidence>
<sequence length="401" mass="43478">MSSLFARRYLSSRGSLSVINIISRVSIFAVGVPVAAMVILLSVFNGFDGLVKSMYGVFDPELVVVPAEGKVFDIASVDEEAFAEAGVESFSYLLEENVLLEYRGRQTTARLRGVDERYEGVVPVRETIAYGDYELRFGDMEQAVVGQGLAYDLGVKTALYDPLNVYAVRRGEYSSLLPIDGYRTAGLFPAGIFRLDAETDGTYVLSTLGFAQELLDYPGKASAIAVKAGGGRPESVRKKLAAGLGDDFRVMTRYEQKASMYRIMKLEKLGIFFISLLVLVIASFSIIGSLVMLIIDKRPDIGILFTMGADVGFVRRIFVKEGMLISGLGTAGGLAVGLAFALVQQHFGIIKIGAASFLVDAYPVVVRFWDIVAVAAAAFGVTWIINGLTVSRMIPKSSVRL</sequence>
<evidence type="ECO:0000313" key="10">
    <source>
        <dbReference type="Proteomes" id="UP000030889"/>
    </source>
</evidence>
<accession>A0ABR4YJM0</accession>
<keyword evidence="4 7" id="KW-0812">Transmembrane</keyword>
<dbReference type="InterPro" id="IPR051447">
    <property type="entry name" value="Lipoprotein-release_system"/>
</dbReference>
<reference evidence="9 10" key="1">
    <citation type="submission" date="2014-09" db="EMBL/GenBank/DDBJ databases">
        <title>Alistipes sp. 627, sp. nov., a novel member of the family Rikenellaceae isolated from human faeces.</title>
        <authorList>
            <person name="Shkoporov A.N."/>
            <person name="Chaplin A.V."/>
            <person name="Motuzova O.V."/>
            <person name="Kafarskaia L.I."/>
            <person name="Khokhlova E.V."/>
            <person name="Efimov B.A."/>
        </authorList>
    </citation>
    <scope>NUCLEOTIDE SEQUENCE [LARGE SCALE GENOMIC DNA]</scope>
    <source>
        <strain evidence="9 10">627</strain>
    </source>
</reference>
<feature type="transmembrane region" description="Helical" evidence="7">
    <location>
        <begin position="269"/>
        <end position="295"/>
    </location>
</feature>
<keyword evidence="5 7" id="KW-1133">Transmembrane helix</keyword>
<comment type="subcellular location">
    <subcellularLocation>
        <location evidence="1">Cell membrane</location>
        <topology evidence="1">Multi-pass membrane protein</topology>
    </subcellularLocation>
</comment>
<dbReference type="PANTHER" id="PTHR30489:SF0">
    <property type="entry name" value="LIPOPROTEIN-RELEASING SYSTEM TRANSMEMBRANE PROTEIN LOLE"/>
    <property type="match status" value="1"/>
</dbReference>
<dbReference type="Pfam" id="PF02687">
    <property type="entry name" value="FtsX"/>
    <property type="match status" value="1"/>
</dbReference>
<proteinExistence type="inferred from homology"/>
<keyword evidence="10" id="KW-1185">Reference proteome</keyword>
<dbReference type="Proteomes" id="UP000030889">
    <property type="component" value="Unassembled WGS sequence"/>
</dbReference>
<comment type="caution">
    <text evidence="9">The sequence shown here is derived from an EMBL/GenBank/DDBJ whole genome shotgun (WGS) entry which is preliminary data.</text>
</comment>
<feature type="transmembrane region" description="Helical" evidence="7">
    <location>
        <begin position="21"/>
        <end position="44"/>
    </location>
</feature>
<evidence type="ECO:0000256" key="6">
    <source>
        <dbReference type="ARBA" id="ARBA00023136"/>
    </source>
</evidence>
<evidence type="ECO:0000256" key="1">
    <source>
        <dbReference type="ARBA" id="ARBA00004651"/>
    </source>
</evidence>
<evidence type="ECO:0000313" key="9">
    <source>
        <dbReference type="EMBL" id="KHE42266.1"/>
    </source>
</evidence>
<keyword evidence="6 7" id="KW-0472">Membrane</keyword>
<gene>
    <name evidence="9" type="ORF">LG35_05075</name>
</gene>
<evidence type="ECO:0000256" key="5">
    <source>
        <dbReference type="ARBA" id="ARBA00022989"/>
    </source>
</evidence>
<evidence type="ECO:0000256" key="3">
    <source>
        <dbReference type="ARBA" id="ARBA00022475"/>
    </source>
</evidence>
<dbReference type="InterPro" id="IPR003838">
    <property type="entry name" value="ABC3_permease_C"/>
</dbReference>
<feature type="transmembrane region" description="Helical" evidence="7">
    <location>
        <begin position="325"/>
        <end position="347"/>
    </location>
</feature>
<keyword evidence="3" id="KW-1003">Cell membrane</keyword>
<feature type="domain" description="ABC3 transporter permease C-terminal" evidence="8">
    <location>
        <begin position="272"/>
        <end position="394"/>
    </location>
</feature>
<evidence type="ECO:0000256" key="2">
    <source>
        <dbReference type="ARBA" id="ARBA00005236"/>
    </source>
</evidence>
<dbReference type="EMBL" id="JRGF01000005">
    <property type="protein sequence ID" value="KHE42266.1"/>
    <property type="molecule type" value="Genomic_DNA"/>
</dbReference>
<evidence type="ECO:0000256" key="7">
    <source>
        <dbReference type="SAM" id="Phobius"/>
    </source>
</evidence>
<evidence type="ECO:0000256" key="4">
    <source>
        <dbReference type="ARBA" id="ARBA00022692"/>
    </source>
</evidence>
<protein>
    <submittedName>
        <fullName evidence="9">ABC transporter permease</fullName>
    </submittedName>
</protein>
<organism evidence="9 10">
    <name type="scientific">Alistipes inops</name>
    <dbReference type="NCBI Taxonomy" id="1501391"/>
    <lineage>
        <taxon>Bacteria</taxon>
        <taxon>Pseudomonadati</taxon>
        <taxon>Bacteroidota</taxon>
        <taxon>Bacteroidia</taxon>
        <taxon>Bacteroidales</taxon>
        <taxon>Rikenellaceae</taxon>
        <taxon>Alistipes</taxon>
    </lineage>
</organism>
<comment type="similarity">
    <text evidence="2">Belongs to the ABC-4 integral membrane protein family. LolC/E subfamily.</text>
</comment>